<reference evidence="1" key="1">
    <citation type="submission" date="2021-01" db="EMBL/GenBank/DDBJ databases">
        <title>Phytophthora aleatoria, a newly-described species from Pinus radiata is distinct from Phytophthora cactorum isolates based on comparative genomics.</title>
        <authorList>
            <person name="Mcdougal R."/>
            <person name="Panda P."/>
            <person name="Williams N."/>
            <person name="Studholme D.J."/>
        </authorList>
    </citation>
    <scope>NUCLEOTIDE SEQUENCE</scope>
    <source>
        <strain evidence="1">NZFS 3830</strain>
    </source>
</reference>
<comment type="caution">
    <text evidence="1">The sequence shown here is derived from an EMBL/GenBank/DDBJ whole genome shotgun (WGS) entry which is preliminary data.</text>
</comment>
<name>A0A8T1TP58_9STRA</name>
<sequence>MLNEEIDPADEIGDLFGGSPTKKVIHVLVVVDREGLEARDTEIAPHPSRKRRWDKLNEVLDKNKKAKKSAGSTGFSYVSFSEINNIMPAVEYEQTSKPIPDEKLDAVHGYFPLLLKAFGDVVTGKEAKRLHFIVPVLASVCALFNGDRRDKRVCIVEAKRDDIQQGLAHAYVGSEALADVEGLTQVYSIVTNFVEWYFSRSLDEKIERTSAITISMENHVPTRESVKRIAEMIYSILSEDN</sequence>
<gene>
    <name evidence="1" type="ORF">JG687_00017026</name>
</gene>
<dbReference type="EMBL" id="JAENGZ010001863">
    <property type="protein sequence ID" value="KAG6945899.1"/>
    <property type="molecule type" value="Genomic_DNA"/>
</dbReference>
<dbReference type="VEuPathDB" id="FungiDB:PC110_g20433"/>
<dbReference type="Proteomes" id="UP000688947">
    <property type="component" value="Unassembled WGS sequence"/>
</dbReference>
<dbReference type="AlphaFoldDB" id="A0A8T1TP58"/>
<accession>A0A8T1TP58</accession>
<evidence type="ECO:0000313" key="1">
    <source>
        <dbReference type="EMBL" id="KAG6945899.1"/>
    </source>
</evidence>
<proteinExistence type="predicted"/>
<evidence type="ECO:0000313" key="2">
    <source>
        <dbReference type="Proteomes" id="UP000688947"/>
    </source>
</evidence>
<dbReference type="OrthoDB" id="117313at2759"/>
<organism evidence="1 2">
    <name type="scientific">Phytophthora cactorum</name>
    <dbReference type="NCBI Taxonomy" id="29920"/>
    <lineage>
        <taxon>Eukaryota</taxon>
        <taxon>Sar</taxon>
        <taxon>Stramenopiles</taxon>
        <taxon>Oomycota</taxon>
        <taxon>Peronosporomycetes</taxon>
        <taxon>Peronosporales</taxon>
        <taxon>Peronosporaceae</taxon>
        <taxon>Phytophthora</taxon>
    </lineage>
</organism>
<protein>
    <submittedName>
        <fullName evidence="1">Uncharacterized protein</fullName>
    </submittedName>
</protein>